<protein>
    <recommendedName>
        <fullName evidence="8">L-ascorbate oxidase</fullName>
    </recommendedName>
</protein>
<dbReference type="AlphaFoldDB" id="A0A255Z465"/>
<dbReference type="InterPro" id="IPR011707">
    <property type="entry name" value="Cu-oxidase-like_N"/>
</dbReference>
<feature type="signal peptide" evidence="3">
    <location>
        <begin position="1"/>
        <end position="30"/>
    </location>
</feature>
<gene>
    <name evidence="6" type="ORF">CHU95_05475</name>
</gene>
<dbReference type="Proteomes" id="UP000216998">
    <property type="component" value="Unassembled WGS sequence"/>
</dbReference>
<dbReference type="InterPro" id="IPR011706">
    <property type="entry name" value="Cu-oxidase_C"/>
</dbReference>
<dbReference type="InterPro" id="IPR045087">
    <property type="entry name" value="Cu-oxidase_fam"/>
</dbReference>
<dbReference type="GO" id="GO:0016491">
    <property type="term" value="F:oxidoreductase activity"/>
    <property type="evidence" value="ECO:0007669"/>
    <property type="project" value="UniProtKB-KW"/>
</dbReference>
<dbReference type="CDD" id="cd13900">
    <property type="entry name" value="CuRO_3_Tth-MCO_like"/>
    <property type="match status" value="1"/>
</dbReference>
<organism evidence="6 7">
    <name type="scientific">Niveispirillum lacus</name>
    <dbReference type="NCBI Taxonomy" id="1981099"/>
    <lineage>
        <taxon>Bacteria</taxon>
        <taxon>Pseudomonadati</taxon>
        <taxon>Pseudomonadota</taxon>
        <taxon>Alphaproteobacteria</taxon>
        <taxon>Rhodospirillales</taxon>
        <taxon>Azospirillaceae</taxon>
        <taxon>Niveispirillum</taxon>
    </lineage>
</organism>
<dbReference type="InterPro" id="IPR008972">
    <property type="entry name" value="Cupredoxin"/>
</dbReference>
<evidence type="ECO:0000313" key="7">
    <source>
        <dbReference type="Proteomes" id="UP000216998"/>
    </source>
</evidence>
<dbReference type="Pfam" id="PF07731">
    <property type="entry name" value="Cu-oxidase_2"/>
    <property type="match status" value="1"/>
</dbReference>
<dbReference type="GO" id="GO:0005507">
    <property type="term" value="F:copper ion binding"/>
    <property type="evidence" value="ECO:0007669"/>
    <property type="project" value="InterPro"/>
</dbReference>
<dbReference type="Gene3D" id="2.60.40.420">
    <property type="entry name" value="Cupredoxins - blue copper proteins"/>
    <property type="match status" value="3"/>
</dbReference>
<keyword evidence="1" id="KW-0479">Metal-binding</keyword>
<keyword evidence="2" id="KW-0560">Oxidoreductase</keyword>
<sequence length="655" mass="71764">MGMIQHRRGWQGRLCLLGTGLLLVAGGAVAAQTEAARPLQAPALLQPAAQTPRDPAAPQGYNLLSAGALTQAIQQGREIHYILPIHYTDGTIYNPATGKDDKVRLRSYGDRFLAPTILMQPGQTVRISLSNQLPAEPTCGIDPDTGKPYPINQPHCFNNTNLHSHGLWVSPTGNSDNVLLNIEPGVSFQYEYNVPEDHPAGTFWYHPHKHGSTAMQVGSGMAGALVIKGNRPPTALSNGDLDTLLQPVLANADDASQVMLIQQIPYACFDDNGQIEKDKTGRWICKDGQIGQVKDFDAQFDFRAWGQSGRYTMFNGTVRPQMAARPGQLYRWRLIHAGVEETINLRIRKVGNVARVATRLTSAKEQEREVQRACTGADVTQYEVATDGLTRPAIYAKTVNNLQPGYRSDILFVLPEAGRYCVYDDSNGKDQVAGEDNAKIIGFIDAVGPEKVPDTTVFVQNKLLEGAATLPAAVRETVSADLKDGLKLTKYVPHPTITDAEIAKWKQPDVKIEFNLIGSTATSPAQFLINGQAYDPAVVNQTLILGTAQQWVLSSLNVSHPFHIHVNPFQIVSIIDKTTGKEVSDGIYAGMKGTWKDTLMTDTSVEITLRTRYNRYIGEFVLHCHILDHEDQGMMQNVQIVLPDAEGKAMPAGHH</sequence>
<keyword evidence="7" id="KW-1185">Reference proteome</keyword>
<evidence type="ECO:0008006" key="8">
    <source>
        <dbReference type="Google" id="ProtNLM"/>
    </source>
</evidence>
<evidence type="ECO:0000256" key="1">
    <source>
        <dbReference type="ARBA" id="ARBA00022723"/>
    </source>
</evidence>
<dbReference type="OrthoDB" id="9757546at2"/>
<dbReference type="SUPFAM" id="SSF49503">
    <property type="entry name" value="Cupredoxins"/>
    <property type="match status" value="3"/>
</dbReference>
<evidence type="ECO:0000256" key="2">
    <source>
        <dbReference type="ARBA" id="ARBA00023002"/>
    </source>
</evidence>
<dbReference type="PANTHER" id="PTHR11709:SF518">
    <property type="entry name" value="MULTICOPPER OXIDASE"/>
    <property type="match status" value="1"/>
</dbReference>
<reference evidence="6 7" key="1">
    <citation type="submission" date="2017-07" db="EMBL/GenBank/DDBJ databases">
        <title>Niveispirillum cyanobacteriorum sp. nov., isolated from cyanobacterial aggregates in a eutrophic lake.</title>
        <authorList>
            <person name="Cai H."/>
        </authorList>
    </citation>
    <scope>NUCLEOTIDE SEQUENCE [LARGE SCALE GENOMIC DNA]</scope>
    <source>
        <strain evidence="7">TH1-14</strain>
    </source>
</reference>
<accession>A0A255Z465</accession>
<evidence type="ECO:0000313" key="6">
    <source>
        <dbReference type="EMBL" id="OYQ36239.1"/>
    </source>
</evidence>
<dbReference type="InterPro" id="IPR002355">
    <property type="entry name" value="Cu_oxidase_Cu_BS"/>
</dbReference>
<keyword evidence="3" id="KW-0732">Signal</keyword>
<dbReference type="PROSITE" id="PS00079">
    <property type="entry name" value="MULTICOPPER_OXIDASE1"/>
    <property type="match status" value="1"/>
</dbReference>
<name>A0A255Z465_9PROT</name>
<dbReference type="CDD" id="cd13853">
    <property type="entry name" value="CuRO_1_Tth-MCO_like"/>
    <property type="match status" value="1"/>
</dbReference>
<dbReference type="PROSITE" id="PS00080">
    <property type="entry name" value="MULTICOPPER_OXIDASE2"/>
    <property type="match status" value="1"/>
</dbReference>
<evidence type="ECO:0000259" key="4">
    <source>
        <dbReference type="Pfam" id="PF07731"/>
    </source>
</evidence>
<dbReference type="PANTHER" id="PTHR11709">
    <property type="entry name" value="MULTI-COPPER OXIDASE"/>
    <property type="match status" value="1"/>
</dbReference>
<evidence type="ECO:0000259" key="5">
    <source>
        <dbReference type="Pfam" id="PF07732"/>
    </source>
</evidence>
<feature type="chain" id="PRO_5012829821" description="L-ascorbate oxidase" evidence="3">
    <location>
        <begin position="31"/>
        <end position="655"/>
    </location>
</feature>
<dbReference type="EMBL" id="NOXU01000023">
    <property type="protein sequence ID" value="OYQ36239.1"/>
    <property type="molecule type" value="Genomic_DNA"/>
</dbReference>
<proteinExistence type="predicted"/>
<dbReference type="Pfam" id="PF07732">
    <property type="entry name" value="Cu-oxidase_3"/>
    <property type="match status" value="1"/>
</dbReference>
<feature type="domain" description="Plastocyanin-like" evidence="5">
    <location>
        <begin position="158"/>
        <end position="230"/>
    </location>
</feature>
<feature type="domain" description="Plastocyanin-like" evidence="4">
    <location>
        <begin position="514"/>
        <end position="639"/>
    </location>
</feature>
<comment type="caution">
    <text evidence="6">The sequence shown here is derived from an EMBL/GenBank/DDBJ whole genome shotgun (WGS) entry which is preliminary data.</text>
</comment>
<dbReference type="InterPro" id="IPR033138">
    <property type="entry name" value="Cu_oxidase_CS"/>
</dbReference>
<evidence type="ECO:0000256" key="3">
    <source>
        <dbReference type="SAM" id="SignalP"/>
    </source>
</evidence>